<dbReference type="Pfam" id="PF03567">
    <property type="entry name" value="Sulfotransfer_2"/>
    <property type="match status" value="1"/>
</dbReference>
<accession>A0A4Q2RXY0</accession>
<dbReference type="Proteomes" id="UP000291838">
    <property type="component" value="Unassembled WGS sequence"/>
</dbReference>
<evidence type="ECO:0000256" key="1">
    <source>
        <dbReference type="ARBA" id="ARBA00004323"/>
    </source>
</evidence>
<keyword evidence="2" id="KW-0808">Transferase</keyword>
<keyword evidence="9" id="KW-1185">Reference proteome</keyword>
<name>A0A4Q2RXY0_9ACTN</name>
<gene>
    <name evidence="8" type="ORF">EUA06_05860</name>
</gene>
<proteinExistence type="predicted"/>
<keyword evidence="5" id="KW-0333">Golgi apparatus</keyword>
<dbReference type="InterPro" id="IPR005331">
    <property type="entry name" value="Sulfotransferase"/>
</dbReference>
<keyword evidence="4" id="KW-1133">Transmembrane helix</keyword>
<evidence type="ECO:0000256" key="7">
    <source>
        <dbReference type="ARBA" id="ARBA00023180"/>
    </source>
</evidence>
<keyword evidence="7" id="KW-0325">Glycoprotein</keyword>
<evidence type="ECO:0000256" key="2">
    <source>
        <dbReference type="ARBA" id="ARBA00022679"/>
    </source>
</evidence>
<comment type="caution">
    <text evidence="8">The sequence shown here is derived from an EMBL/GenBank/DDBJ whole genome shotgun (WGS) entry which is preliminary data.</text>
</comment>
<sequence>MSEPAVPAPEVFRTREANRRRLTPAGQAEIDRLTAAGEASGWLSPLAYNLTISHSHRFVWYRVAKVATRTIRHHCETHGVTLDVDHAMRVRYPLASYADYFTFAFVRDPLDRFVSAWHDKVVDHNYYDFDAGTHERMQRVEEFARWTATHDLSAVPGTDQHLTLQSRMIDLNRVDFVGRLETFDRDFAEVCERIGAPAVPTAPKNQTAPGGRGRQVSAELRELVRTMYRRDYQVFGYPPDAPDQED</sequence>
<dbReference type="InterPro" id="IPR027417">
    <property type="entry name" value="P-loop_NTPase"/>
</dbReference>
<keyword evidence="6" id="KW-0472">Membrane</keyword>
<dbReference type="InterPro" id="IPR018011">
    <property type="entry name" value="Carb_sulfotrans_8-10"/>
</dbReference>
<evidence type="ECO:0000256" key="5">
    <source>
        <dbReference type="ARBA" id="ARBA00023034"/>
    </source>
</evidence>
<dbReference type="PANTHER" id="PTHR12137">
    <property type="entry name" value="CARBOHYDRATE SULFOTRANSFERASE"/>
    <property type="match status" value="1"/>
</dbReference>
<dbReference type="GO" id="GO:0008146">
    <property type="term" value="F:sulfotransferase activity"/>
    <property type="evidence" value="ECO:0007669"/>
    <property type="project" value="InterPro"/>
</dbReference>
<dbReference type="OrthoDB" id="288532at2"/>
<reference evidence="8 9" key="1">
    <citation type="submission" date="2019-01" db="EMBL/GenBank/DDBJ databases">
        <title>Novel species of Nocardioides.</title>
        <authorList>
            <person name="Liu Q."/>
            <person name="Xin Y.-H."/>
        </authorList>
    </citation>
    <scope>NUCLEOTIDE SEQUENCE [LARGE SCALE GENOMIC DNA]</scope>
    <source>
        <strain evidence="8 9">HLT3-15</strain>
    </source>
</reference>
<comment type="subcellular location">
    <subcellularLocation>
        <location evidence="1">Golgi apparatus membrane</location>
        <topology evidence="1">Single-pass type II membrane protein</topology>
    </subcellularLocation>
</comment>
<protein>
    <recommendedName>
        <fullName evidence="10">Sulfotransferase family protein</fullName>
    </recommendedName>
</protein>
<dbReference type="SUPFAM" id="SSF52540">
    <property type="entry name" value="P-loop containing nucleoside triphosphate hydrolases"/>
    <property type="match status" value="1"/>
</dbReference>
<evidence type="ECO:0000313" key="9">
    <source>
        <dbReference type="Proteomes" id="UP000291838"/>
    </source>
</evidence>
<dbReference type="AlphaFoldDB" id="A0A4Q2RXY0"/>
<evidence type="ECO:0000313" key="8">
    <source>
        <dbReference type="EMBL" id="RYB92473.1"/>
    </source>
</evidence>
<evidence type="ECO:0000256" key="4">
    <source>
        <dbReference type="ARBA" id="ARBA00022989"/>
    </source>
</evidence>
<dbReference type="PANTHER" id="PTHR12137:SF54">
    <property type="entry name" value="CARBOHYDRATE SULFOTRANSFERASE"/>
    <property type="match status" value="1"/>
</dbReference>
<evidence type="ECO:0008006" key="10">
    <source>
        <dbReference type="Google" id="ProtNLM"/>
    </source>
</evidence>
<dbReference type="RefSeq" id="WP_129474078.1">
    <property type="nucleotide sequence ID" value="NZ_SDWS01000002.1"/>
</dbReference>
<dbReference type="GO" id="GO:0016020">
    <property type="term" value="C:membrane"/>
    <property type="evidence" value="ECO:0007669"/>
    <property type="project" value="InterPro"/>
</dbReference>
<keyword evidence="3" id="KW-0812">Transmembrane</keyword>
<evidence type="ECO:0000256" key="6">
    <source>
        <dbReference type="ARBA" id="ARBA00023136"/>
    </source>
</evidence>
<evidence type="ECO:0000256" key="3">
    <source>
        <dbReference type="ARBA" id="ARBA00022692"/>
    </source>
</evidence>
<dbReference type="EMBL" id="SDWS01000002">
    <property type="protein sequence ID" value="RYB92473.1"/>
    <property type="molecule type" value="Genomic_DNA"/>
</dbReference>
<dbReference type="GO" id="GO:0016051">
    <property type="term" value="P:carbohydrate biosynthetic process"/>
    <property type="evidence" value="ECO:0007669"/>
    <property type="project" value="InterPro"/>
</dbReference>
<organism evidence="8 9">
    <name type="scientific">Nocardioides glacieisoli</name>
    <dbReference type="NCBI Taxonomy" id="1168730"/>
    <lineage>
        <taxon>Bacteria</taxon>
        <taxon>Bacillati</taxon>
        <taxon>Actinomycetota</taxon>
        <taxon>Actinomycetes</taxon>
        <taxon>Propionibacteriales</taxon>
        <taxon>Nocardioidaceae</taxon>
        <taxon>Nocardioides</taxon>
    </lineage>
</organism>